<keyword evidence="10" id="KW-0808">Transferase</keyword>
<dbReference type="GO" id="GO:0046872">
    <property type="term" value="F:metal ion binding"/>
    <property type="evidence" value="ECO:0007669"/>
    <property type="project" value="UniProtKB-UniRule"/>
</dbReference>
<dbReference type="PANTHER" id="PTHR12260:SF6">
    <property type="entry name" value="DAMAGE-CONTROL PHOSPHATASE ARMT1"/>
    <property type="match status" value="1"/>
</dbReference>
<dbReference type="InterPro" id="IPR039763">
    <property type="entry name" value="ARMT1"/>
</dbReference>
<keyword evidence="4" id="KW-0533">Nickel</keyword>
<dbReference type="GO" id="GO:0103026">
    <property type="term" value="F:fructose-1-phosphatase activity"/>
    <property type="evidence" value="ECO:0007669"/>
    <property type="project" value="RHEA"/>
</dbReference>
<evidence type="ECO:0000256" key="6">
    <source>
        <dbReference type="ARBA" id="ARBA00022801"/>
    </source>
</evidence>
<dbReference type="SUPFAM" id="SSF111321">
    <property type="entry name" value="AF1104-like"/>
    <property type="match status" value="1"/>
</dbReference>
<dbReference type="InterPro" id="IPR036075">
    <property type="entry name" value="ARMT-1-like_metal-bd_sf"/>
</dbReference>
<dbReference type="EC" id="3.1.3.-" evidence="10"/>
<dbReference type="STRING" id="35570.A0A1I8PET3"/>
<organism evidence="12 13">
    <name type="scientific">Stomoxys calcitrans</name>
    <name type="common">Stable fly</name>
    <name type="synonym">Conops calcitrans</name>
    <dbReference type="NCBI Taxonomy" id="35570"/>
    <lineage>
        <taxon>Eukaryota</taxon>
        <taxon>Metazoa</taxon>
        <taxon>Ecdysozoa</taxon>
        <taxon>Arthropoda</taxon>
        <taxon>Hexapoda</taxon>
        <taxon>Insecta</taxon>
        <taxon>Pterygota</taxon>
        <taxon>Neoptera</taxon>
        <taxon>Endopterygota</taxon>
        <taxon>Diptera</taxon>
        <taxon>Brachycera</taxon>
        <taxon>Muscomorpha</taxon>
        <taxon>Muscoidea</taxon>
        <taxon>Muscidae</taxon>
        <taxon>Stomoxys</taxon>
    </lineage>
</organism>
<keyword evidence="6 10" id="KW-0378">Hydrolase</keyword>
<dbReference type="GO" id="GO:0016462">
    <property type="term" value="F:pyrophosphatase activity"/>
    <property type="evidence" value="ECO:0007669"/>
    <property type="project" value="UniProtKB-ARBA"/>
</dbReference>
<comment type="function">
    <text evidence="8 10">Metal-dependent phosphatase that shows phosphatase activity against several substrates, including fructose-1-phosphate and fructose-6-phosphate. Its preference for fructose-1-phosphate, a strong glycating agent that causes DNA damage rather than a canonical yeast metabolite, suggests a damage-control function in hexose phosphate metabolism. Has also been shown to have O-methyltransferase activity that methylates glutamate residues of target proteins to form gamma-glutamyl methyl ester residues. Possibly methylates PCNA, suggesting it is involved in the DNA damage response.</text>
</comment>
<dbReference type="PANTHER" id="PTHR12260">
    <property type="entry name" value="DAMAGE-CONTROL PHOSPHATASE ARMT1"/>
    <property type="match status" value="1"/>
</dbReference>
<evidence type="ECO:0000256" key="1">
    <source>
        <dbReference type="ARBA" id="ARBA00000807"/>
    </source>
</evidence>
<proteinExistence type="inferred from homology"/>
<evidence type="ECO:0000256" key="8">
    <source>
        <dbReference type="ARBA" id="ARBA00045980"/>
    </source>
</evidence>
<comment type="catalytic activity">
    <reaction evidence="2 10">
        <text>beta-D-fructose 1-phosphate + H2O = D-fructose + phosphate</text>
        <dbReference type="Rhea" id="RHEA:35603"/>
        <dbReference type="ChEBI" id="CHEBI:15377"/>
        <dbReference type="ChEBI" id="CHEBI:37721"/>
        <dbReference type="ChEBI" id="CHEBI:43474"/>
        <dbReference type="ChEBI" id="CHEBI:138881"/>
    </reaction>
</comment>
<dbReference type="GO" id="GO:0008983">
    <property type="term" value="F:protein-glutamate O-methyltransferase activity"/>
    <property type="evidence" value="ECO:0007669"/>
    <property type="project" value="RHEA"/>
</dbReference>
<dbReference type="GO" id="GO:0097023">
    <property type="term" value="F:fructose 6-phosphate aldolase activity"/>
    <property type="evidence" value="ECO:0007669"/>
    <property type="project" value="RHEA"/>
</dbReference>
<dbReference type="FunFam" id="3.40.50.10880:FF:000005">
    <property type="entry name" value="DUF89-domain-containing protein"/>
    <property type="match status" value="1"/>
</dbReference>
<dbReference type="AlphaFoldDB" id="A0A1I8PET3"/>
<name>A0A1I8PET3_STOCA</name>
<dbReference type="Pfam" id="PF01937">
    <property type="entry name" value="ARMT1-like_dom"/>
    <property type="match status" value="1"/>
</dbReference>
<keyword evidence="5 10" id="KW-0479">Metal-binding</keyword>
<comment type="catalytic activity">
    <reaction evidence="9 10">
        <text>beta-D-fructose 6-phosphate = dihydroxyacetone + D-glyceraldehyde 3-phosphate</text>
        <dbReference type="Rhea" id="RHEA:28002"/>
        <dbReference type="ChEBI" id="CHEBI:16016"/>
        <dbReference type="ChEBI" id="CHEBI:57634"/>
        <dbReference type="ChEBI" id="CHEBI:59776"/>
    </reaction>
</comment>
<dbReference type="GO" id="GO:0005634">
    <property type="term" value="C:nucleus"/>
    <property type="evidence" value="ECO:0007669"/>
    <property type="project" value="TreeGrafter"/>
</dbReference>
<comment type="domain">
    <text evidence="10">Subfamily III proteins have a conserved RTxK motif about 40-50 residues from the C-terminus; the threonine may be replaced by serine or cysteine.</text>
</comment>
<feature type="domain" description="Damage-control phosphatase ARMT1-like metal-binding" evidence="11">
    <location>
        <begin position="38"/>
        <end position="416"/>
    </location>
</feature>
<dbReference type="InterPro" id="IPR002791">
    <property type="entry name" value="ARMT1-like_metal-bd"/>
</dbReference>
<dbReference type="EC" id="2.1.1.-" evidence="10"/>
<keyword evidence="7 10" id="KW-0464">Manganese</keyword>
<dbReference type="GO" id="GO:0032259">
    <property type="term" value="P:methylation"/>
    <property type="evidence" value="ECO:0007669"/>
    <property type="project" value="UniProtKB-KW"/>
</dbReference>
<evidence type="ECO:0000259" key="11">
    <source>
        <dbReference type="Pfam" id="PF01937"/>
    </source>
</evidence>
<keyword evidence="10" id="KW-0489">Methyltransferase</keyword>
<protein>
    <recommendedName>
        <fullName evidence="10">Sugar phosphate phosphatase</fullName>
        <ecNumber evidence="10">2.1.1.-</ecNumber>
        <ecNumber evidence="10">3.1.3.-</ecNumber>
    </recommendedName>
</protein>
<dbReference type="VEuPathDB" id="VectorBase:SCAU007453"/>
<dbReference type="KEGG" id="scac:106094617"/>
<evidence type="ECO:0000256" key="9">
    <source>
        <dbReference type="ARBA" id="ARBA00048809"/>
    </source>
</evidence>
<reference evidence="12" key="1">
    <citation type="submission" date="2020-05" db="UniProtKB">
        <authorList>
            <consortium name="EnsemblMetazoa"/>
        </authorList>
    </citation>
    <scope>IDENTIFICATION</scope>
    <source>
        <strain evidence="12">USDA</strain>
    </source>
</reference>
<dbReference type="GO" id="GO:0030643">
    <property type="term" value="P:intracellular phosphate ion homeostasis"/>
    <property type="evidence" value="ECO:0007669"/>
    <property type="project" value="UniProtKB-ARBA"/>
</dbReference>
<dbReference type="GO" id="GO:0006974">
    <property type="term" value="P:DNA damage response"/>
    <property type="evidence" value="ECO:0007669"/>
    <property type="project" value="TreeGrafter"/>
</dbReference>
<dbReference type="Gene3D" id="1.20.930.60">
    <property type="match status" value="1"/>
</dbReference>
<dbReference type="Gene3D" id="3.40.50.10880">
    <property type="entry name" value="Uncharacterised protein PF01937, DUF89, domain 3"/>
    <property type="match status" value="1"/>
</dbReference>
<dbReference type="EnsemblMetazoa" id="SCAU007453-RA">
    <property type="protein sequence ID" value="SCAU007453-PA"/>
    <property type="gene ID" value="SCAU007453"/>
</dbReference>
<dbReference type="OrthoDB" id="541375at2759"/>
<evidence type="ECO:0000256" key="5">
    <source>
        <dbReference type="ARBA" id="ARBA00022723"/>
    </source>
</evidence>
<evidence type="ECO:0000313" key="13">
    <source>
        <dbReference type="Proteomes" id="UP000095300"/>
    </source>
</evidence>
<evidence type="ECO:0000256" key="2">
    <source>
        <dbReference type="ARBA" id="ARBA00001326"/>
    </source>
</evidence>
<gene>
    <name evidence="12" type="primary">106094617</name>
</gene>
<comment type="catalytic activity">
    <reaction evidence="1 10">
        <text>L-glutamyl-[protein] + S-adenosyl-L-methionine = [protein]-L-glutamate 5-O-methyl ester + S-adenosyl-L-homocysteine</text>
        <dbReference type="Rhea" id="RHEA:24452"/>
        <dbReference type="Rhea" id="RHEA-COMP:10208"/>
        <dbReference type="Rhea" id="RHEA-COMP:10311"/>
        <dbReference type="ChEBI" id="CHEBI:29973"/>
        <dbReference type="ChEBI" id="CHEBI:57856"/>
        <dbReference type="ChEBI" id="CHEBI:59789"/>
        <dbReference type="ChEBI" id="CHEBI:82795"/>
    </reaction>
</comment>
<dbReference type="FunFam" id="1.20.930.60:FF:000002">
    <property type="entry name" value="Protein-glutamate O-methyltransferase C1393.13"/>
    <property type="match status" value="1"/>
</dbReference>
<evidence type="ECO:0000256" key="3">
    <source>
        <dbReference type="ARBA" id="ARBA00009519"/>
    </source>
</evidence>
<comment type="similarity">
    <text evidence="3 10">Belongs to the damage-control phosphatase family. Sugar phosphate phosphatase III subfamily.</text>
</comment>
<evidence type="ECO:0000256" key="10">
    <source>
        <dbReference type="RuleBase" id="RU367030"/>
    </source>
</evidence>
<accession>A0A1I8PET3</accession>
<evidence type="ECO:0000256" key="7">
    <source>
        <dbReference type="ARBA" id="ARBA00023211"/>
    </source>
</evidence>
<comment type="cofactor">
    <cofactor evidence="10">
        <name>Mn(2+)</name>
        <dbReference type="ChEBI" id="CHEBI:29035"/>
    </cofactor>
    <cofactor evidence="10">
        <name>Ni(2+)</name>
        <dbReference type="ChEBI" id="CHEBI:49786"/>
    </cofactor>
</comment>
<dbReference type="Proteomes" id="UP000095300">
    <property type="component" value="Unassembled WGS sequence"/>
</dbReference>
<evidence type="ECO:0000313" key="12">
    <source>
        <dbReference type="EnsemblMetazoa" id="SCAU007453-PA"/>
    </source>
</evidence>
<sequence length="441" mass="51811">MEHSGPSDFERKYDILDVATPRHTILSGRYKRSFAYYTLRERLPVILTNIIDSLTKEKDEIAEKYEGEKTREEIKTVVGHISKLKYQLQTDKPFEKFLGIEQDKEMWNIFLEALPAKCASFFQSAWLYSECYMYRRVFSFFENTETLRHHDYFFKQKCKALEINAVLNLGKSLRSTERDSKTFSSLLKVNLWGNKCDLSIIIPTICDPNDNVFEHCSTLDDHVLVDDSSRIWKCLDSADQSKCITVDFVLDNAGFEFYTDLILADYLLSKKLAHKIRFHTKPMPWFVSDVTPVDFHHTFEYLEKHSSSHLSVQGRKWKQYLADGFFEMAAVNYFWSSPYEYYKMREVDMDLYNYLAQAQLVIFKGDLNYRKLLGDKNWDPTEDFLICLRGFQPTNICTLRTVKADLICGLEHGKAEDLFRQNPKWMETGEYGVIQFMEGSK</sequence>
<evidence type="ECO:0000256" key="4">
    <source>
        <dbReference type="ARBA" id="ARBA00022596"/>
    </source>
</evidence>
<keyword evidence="13" id="KW-1185">Reference proteome</keyword>